<feature type="compositionally biased region" description="Low complexity" evidence="1">
    <location>
        <begin position="83"/>
        <end position="96"/>
    </location>
</feature>
<dbReference type="AlphaFoldDB" id="A0A9W8AGK5"/>
<organism evidence="2 3">
    <name type="scientific">Tieghemiomyces parasiticus</name>
    <dbReference type="NCBI Taxonomy" id="78921"/>
    <lineage>
        <taxon>Eukaryota</taxon>
        <taxon>Fungi</taxon>
        <taxon>Fungi incertae sedis</taxon>
        <taxon>Zoopagomycota</taxon>
        <taxon>Kickxellomycotina</taxon>
        <taxon>Dimargaritomycetes</taxon>
        <taxon>Dimargaritales</taxon>
        <taxon>Dimargaritaceae</taxon>
        <taxon>Tieghemiomyces</taxon>
    </lineage>
</organism>
<gene>
    <name evidence="2" type="ORF">IWQ60_000417</name>
</gene>
<evidence type="ECO:0000313" key="2">
    <source>
        <dbReference type="EMBL" id="KAJ1930305.1"/>
    </source>
</evidence>
<accession>A0A9W8AGK5</accession>
<feature type="region of interest" description="Disordered" evidence="1">
    <location>
        <begin position="117"/>
        <end position="249"/>
    </location>
</feature>
<feature type="region of interest" description="Disordered" evidence="1">
    <location>
        <begin position="1"/>
        <end position="28"/>
    </location>
</feature>
<protein>
    <submittedName>
        <fullName evidence="2">Uncharacterized protein</fullName>
    </submittedName>
</protein>
<evidence type="ECO:0000256" key="1">
    <source>
        <dbReference type="SAM" id="MobiDB-lite"/>
    </source>
</evidence>
<dbReference type="Proteomes" id="UP001150569">
    <property type="component" value="Unassembled WGS sequence"/>
</dbReference>
<comment type="caution">
    <text evidence="2">The sequence shown here is derived from an EMBL/GenBank/DDBJ whole genome shotgun (WGS) entry which is preliminary data.</text>
</comment>
<evidence type="ECO:0000313" key="3">
    <source>
        <dbReference type="Proteomes" id="UP001150569"/>
    </source>
</evidence>
<name>A0A9W8AGK5_9FUNG</name>
<reference evidence="2" key="1">
    <citation type="submission" date="2022-07" db="EMBL/GenBank/DDBJ databases">
        <title>Phylogenomic reconstructions and comparative analyses of Kickxellomycotina fungi.</title>
        <authorList>
            <person name="Reynolds N.K."/>
            <person name="Stajich J.E."/>
            <person name="Barry K."/>
            <person name="Grigoriev I.V."/>
            <person name="Crous P."/>
            <person name="Smith M.E."/>
        </authorList>
    </citation>
    <scope>NUCLEOTIDE SEQUENCE</scope>
    <source>
        <strain evidence="2">RSA 861</strain>
    </source>
</reference>
<feature type="region of interest" description="Disordered" evidence="1">
    <location>
        <begin position="67"/>
        <end position="96"/>
    </location>
</feature>
<sequence>MSSVERRNSSSAQPALGGTLGSPPAVSGIPTFASSVPMSIPAASHRRASIHTLAGLSSINTSLPFTPPNSVSGGNGVPLSADSAQQQLSMAPSSLSPASPFFAHSLPSKGGLPSSVSPFAMATSPPGGSNGGSFATSPPAPRNAPHRQSFSGFSSPFRRMSYSQATPVPPPNSLAERSPVATGGLGNQGTASHYTPRQATIAEQPAPEPMTTDMTSTPPRVEKLRRTRTQPSRPESPMGKMILSGQFLD</sequence>
<proteinExistence type="predicted"/>
<dbReference type="EMBL" id="JANBPT010000010">
    <property type="protein sequence ID" value="KAJ1930305.1"/>
    <property type="molecule type" value="Genomic_DNA"/>
</dbReference>
<feature type="compositionally biased region" description="Polar residues" evidence="1">
    <location>
        <begin position="188"/>
        <end position="198"/>
    </location>
</feature>
<dbReference type="OrthoDB" id="5600460at2759"/>
<keyword evidence="3" id="KW-1185">Reference proteome</keyword>